<proteinExistence type="inferred from homology"/>
<comment type="similarity">
    <text evidence="8 9">Belongs to the TonB-dependent receptor family.</text>
</comment>
<dbReference type="HOGENOM" id="CLU_010745_0_0_6"/>
<protein>
    <submittedName>
        <fullName evidence="13">TonB-dependent receptor</fullName>
    </submittedName>
</protein>
<dbReference type="InterPro" id="IPR036942">
    <property type="entry name" value="Beta-barrel_TonB_sf"/>
</dbReference>
<dbReference type="EMBL" id="CP000444">
    <property type="protein sequence ID" value="ABI43063.1"/>
    <property type="molecule type" value="Genomic_DNA"/>
</dbReference>
<evidence type="ECO:0000256" key="9">
    <source>
        <dbReference type="RuleBase" id="RU003357"/>
    </source>
</evidence>
<dbReference type="Gene3D" id="2.40.170.20">
    <property type="entry name" value="TonB-dependent receptor, beta-barrel domain"/>
    <property type="match status" value="1"/>
</dbReference>
<dbReference type="Pfam" id="PF07715">
    <property type="entry name" value="Plug"/>
    <property type="match status" value="1"/>
</dbReference>
<keyword evidence="10" id="KW-0732">Signal</keyword>
<sequence>MIKRTKVASAINLAVVSSIAAGTFVASSAFAAEEAAKVERIEVTGSRIQRQDMETASPVTVIDAAAIKAEGFTSVDQMLQVQTSMAGAAIGSTTNNGADGVAQVDLRGMGSQRTLVLLNGRRMVNSGSGADSAVDLNSIPVAMIARVEILKDGASAVYGSDAIAGVVNIITKKDFDGFQLDFNGSGTDKGDGQNGDVSALYGFNTDGGNYTFGAAYSDRRGVIQSDRSWTKPGASSFVPNGGLVGNVLDENGQPVLDEDGVNEKEVKINQGGNWSPLENGYNFTQDSFYQTPSERRSLFANMTQELGNDVVLTADALYTNRRSNQQLAPQPADIMLNVCGQGVDPTKCVTLDNSMATAGIVADDGMVNYRRRMNDVGPRIYSQDTDTWRLSGGLAGTLDVHTGMNWDVTYTYGKNQAKTAVANSINAKDVANSIYADQDVWFSGAELSNQIGNDVSYTEKANGGNEQQTLSAGLNGELFDLSAGAVGFAIGAEYRRESGFYNPDPIVVAGESTASQQDPTDGNYNVISIFQEVSVPFTEKLTGEFALRLDDYSTFGKATTWKIGLTYNATDELMVRTVAATGFRAPSVSELYGGNSGSFDYLTDPWGKELDEQIEVNYISDADLKPEESDSYTAGLVYSPSYLDGMSVTLDYWRFKVTNAIARANTQDGLDACFAGDTAACDQFNIGAGGDLTNLSNALTNVGSQDTSGIDFNLAYNFELIGLDWKVNNDTTYLVKFEQDGEEYTGTIDGNFGAYARVRNNFSISAGQDDWNVMYFNRFIGDMRDLSKGYNVGDILYHNISGTYHINDMATISFGVKNFTDEKPLTVSNGSDGGTVPEVYDTIGRTIYGGVTVKF</sequence>
<evidence type="ECO:0000256" key="3">
    <source>
        <dbReference type="ARBA" id="ARBA00022452"/>
    </source>
</evidence>
<keyword evidence="7 8" id="KW-0998">Cell outer membrane</keyword>
<evidence type="ECO:0000256" key="8">
    <source>
        <dbReference type="PROSITE-ProRule" id="PRU01360"/>
    </source>
</evidence>
<evidence type="ECO:0000259" key="11">
    <source>
        <dbReference type="Pfam" id="PF00593"/>
    </source>
</evidence>
<keyword evidence="2 8" id="KW-0813">Transport</keyword>
<dbReference type="KEGG" id="shm:Shewmr7_2075"/>
<dbReference type="PROSITE" id="PS52016">
    <property type="entry name" value="TONB_DEPENDENT_REC_3"/>
    <property type="match status" value="1"/>
</dbReference>
<gene>
    <name evidence="13" type="ordered locus">Shewmr7_2075</name>
</gene>
<dbReference type="GO" id="GO:0009279">
    <property type="term" value="C:cell outer membrane"/>
    <property type="evidence" value="ECO:0007669"/>
    <property type="project" value="UniProtKB-SubCell"/>
</dbReference>
<keyword evidence="5 9" id="KW-0798">TonB box</keyword>
<evidence type="ECO:0000256" key="7">
    <source>
        <dbReference type="ARBA" id="ARBA00023237"/>
    </source>
</evidence>
<keyword evidence="13" id="KW-0675">Receptor</keyword>
<feature type="chain" id="PRO_5004173389" evidence="10">
    <location>
        <begin position="32"/>
        <end position="855"/>
    </location>
</feature>
<organism evidence="13">
    <name type="scientific">Shewanella sp. (strain MR-7)</name>
    <dbReference type="NCBI Taxonomy" id="60481"/>
    <lineage>
        <taxon>Bacteria</taxon>
        <taxon>Pseudomonadati</taxon>
        <taxon>Pseudomonadota</taxon>
        <taxon>Gammaproteobacteria</taxon>
        <taxon>Alteromonadales</taxon>
        <taxon>Shewanellaceae</taxon>
        <taxon>Shewanella</taxon>
    </lineage>
</organism>
<dbReference type="InterPro" id="IPR039426">
    <property type="entry name" value="TonB-dep_rcpt-like"/>
</dbReference>
<dbReference type="InterPro" id="IPR000531">
    <property type="entry name" value="Beta-barrel_TonB"/>
</dbReference>
<evidence type="ECO:0000259" key="12">
    <source>
        <dbReference type="Pfam" id="PF07715"/>
    </source>
</evidence>
<dbReference type="Gene3D" id="2.170.130.10">
    <property type="entry name" value="TonB-dependent receptor, plug domain"/>
    <property type="match status" value="1"/>
</dbReference>
<dbReference type="PANTHER" id="PTHR47234">
    <property type="match status" value="1"/>
</dbReference>
<dbReference type="SUPFAM" id="SSF56935">
    <property type="entry name" value="Porins"/>
    <property type="match status" value="1"/>
</dbReference>
<evidence type="ECO:0000313" key="13">
    <source>
        <dbReference type="EMBL" id="ABI43063.1"/>
    </source>
</evidence>
<evidence type="ECO:0000256" key="5">
    <source>
        <dbReference type="ARBA" id="ARBA00023077"/>
    </source>
</evidence>
<evidence type="ECO:0000256" key="10">
    <source>
        <dbReference type="SAM" id="SignalP"/>
    </source>
</evidence>
<feature type="domain" description="TonB-dependent receptor-like beta-barrel" evidence="11">
    <location>
        <begin position="379"/>
        <end position="818"/>
    </location>
</feature>
<evidence type="ECO:0000256" key="4">
    <source>
        <dbReference type="ARBA" id="ARBA00022692"/>
    </source>
</evidence>
<dbReference type="CDD" id="cd01347">
    <property type="entry name" value="ligand_gated_channel"/>
    <property type="match status" value="1"/>
</dbReference>
<dbReference type="AlphaFoldDB" id="Q0HUZ2"/>
<evidence type="ECO:0000256" key="2">
    <source>
        <dbReference type="ARBA" id="ARBA00022448"/>
    </source>
</evidence>
<keyword evidence="4 8" id="KW-0812">Transmembrane</keyword>
<evidence type="ECO:0000256" key="1">
    <source>
        <dbReference type="ARBA" id="ARBA00004571"/>
    </source>
</evidence>
<keyword evidence="6 8" id="KW-0472">Membrane</keyword>
<evidence type="ECO:0000256" key="6">
    <source>
        <dbReference type="ARBA" id="ARBA00023136"/>
    </source>
</evidence>
<comment type="subcellular location">
    <subcellularLocation>
        <location evidence="1 8">Cell outer membrane</location>
        <topology evidence="1 8">Multi-pass membrane protein</topology>
    </subcellularLocation>
</comment>
<dbReference type="InterPro" id="IPR037066">
    <property type="entry name" value="Plug_dom_sf"/>
</dbReference>
<feature type="domain" description="TonB-dependent receptor plug" evidence="12">
    <location>
        <begin position="53"/>
        <end position="166"/>
    </location>
</feature>
<accession>Q0HUZ2</accession>
<dbReference type="PANTHER" id="PTHR47234:SF2">
    <property type="entry name" value="TONB-DEPENDENT RECEPTOR"/>
    <property type="match status" value="1"/>
</dbReference>
<keyword evidence="3 8" id="KW-1134">Transmembrane beta strand</keyword>
<dbReference type="InterPro" id="IPR012910">
    <property type="entry name" value="Plug_dom"/>
</dbReference>
<name>Q0HUZ2_SHESR</name>
<reference evidence="13" key="1">
    <citation type="submission" date="2006-08" db="EMBL/GenBank/DDBJ databases">
        <title>Complete sequence of Chromosome1 of Shewanella sp. MR-7.</title>
        <authorList>
            <consortium name="US DOE Joint Genome Institute"/>
            <person name="Copeland A."/>
            <person name="Lucas S."/>
            <person name="Lapidus A."/>
            <person name="Barry K."/>
            <person name="Detter J.C."/>
            <person name="Glavina del Rio T."/>
            <person name="Hammon N."/>
            <person name="Israni S."/>
            <person name="Dalin E."/>
            <person name="Tice H."/>
            <person name="Pitluck S."/>
            <person name="Kiss H."/>
            <person name="Brettin T."/>
            <person name="Bruce D."/>
            <person name="Han C."/>
            <person name="Tapia R."/>
            <person name="Gilna P."/>
            <person name="Schmutz J."/>
            <person name="Larimer F."/>
            <person name="Land M."/>
            <person name="Hauser L."/>
            <person name="Kyrpides N."/>
            <person name="Mikhailova N."/>
            <person name="Nealson K."/>
            <person name="Konstantinidis K."/>
            <person name="Klappenbach J."/>
            <person name="Tiedje J."/>
            <person name="Richardson P."/>
        </authorList>
    </citation>
    <scope>NUCLEOTIDE SEQUENCE</scope>
    <source>
        <strain evidence="13">MR-7</strain>
    </source>
</reference>
<dbReference type="Pfam" id="PF00593">
    <property type="entry name" value="TonB_dep_Rec_b-barrel"/>
    <property type="match status" value="1"/>
</dbReference>
<feature type="signal peptide" evidence="10">
    <location>
        <begin position="1"/>
        <end position="31"/>
    </location>
</feature>